<dbReference type="AlphaFoldDB" id="A0A2N0RDH2"/>
<sequence>MEKERTEKKKGSEVIIEMEKIIRQQDIFDKANAVRRVCKALEFINKRKKFLCEEMVAYINCIIWRFIKYKPDDFKLLDVQRNVMKNLVLGREIKGTIIVAYLLEYYSRHATDYAGWMSTVSKTLPLLFKYNYDDYIRKLFCKRIAFEVNLPSNKIKWYSMIWETYKSITNTIYEKLEDLVNKDVEKPPLALRVVPLPEFTINNRASQQNKPGRGYFILNLFLSLFIPRWYSISWKEKNKLIPFARVVYYENNDDIYDNPATEAIIDFRWKRARTFFFSLFLRFLIYVFCFGLITTYLLITEIIQFMYEWKRYISDIYNFFDIFTIIFPVIVISNMVRDFRFENGFGSVETIDSELKVMISFSAFFLWIEVISYLRLIPSTVHYI</sequence>
<feature type="transmembrane region" description="Helical" evidence="1">
    <location>
        <begin position="357"/>
        <end position="376"/>
    </location>
</feature>
<keyword evidence="1" id="KW-0812">Transmembrane</keyword>
<reference evidence="2 3" key="2">
    <citation type="submission" date="2017-10" db="EMBL/GenBank/DDBJ databases">
        <title>Genome analyses suggest a sexual origin of heterokaryosis in a supposedly ancient asexual fungus.</title>
        <authorList>
            <person name="Corradi N."/>
            <person name="Sedzielewska K."/>
            <person name="Noel J."/>
            <person name="Charron P."/>
            <person name="Farinelli L."/>
            <person name="Marton T."/>
            <person name="Kruger M."/>
            <person name="Pelin A."/>
            <person name="Brachmann A."/>
            <person name="Corradi N."/>
        </authorList>
    </citation>
    <scope>NUCLEOTIDE SEQUENCE [LARGE SCALE GENOMIC DNA]</scope>
    <source>
        <strain evidence="2 3">A1</strain>
    </source>
</reference>
<dbReference type="EMBL" id="LLXH01000996">
    <property type="protein sequence ID" value="PKC61365.1"/>
    <property type="molecule type" value="Genomic_DNA"/>
</dbReference>
<accession>A0A2N0RDH2</accession>
<protein>
    <submittedName>
        <fullName evidence="2">Uncharacterized protein</fullName>
    </submittedName>
</protein>
<keyword evidence="1" id="KW-1133">Transmembrane helix</keyword>
<evidence type="ECO:0000313" key="2">
    <source>
        <dbReference type="EMBL" id="PKC61365.1"/>
    </source>
</evidence>
<dbReference type="Proteomes" id="UP000232688">
    <property type="component" value="Unassembled WGS sequence"/>
</dbReference>
<dbReference type="VEuPathDB" id="FungiDB:FUN_009841"/>
<evidence type="ECO:0000313" key="3">
    <source>
        <dbReference type="Proteomes" id="UP000232688"/>
    </source>
</evidence>
<keyword evidence="1" id="KW-0472">Membrane</keyword>
<comment type="caution">
    <text evidence="2">The sequence shown here is derived from an EMBL/GenBank/DDBJ whole genome shotgun (WGS) entry which is preliminary data.</text>
</comment>
<feature type="transmembrane region" description="Helical" evidence="1">
    <location>
        <begin position="275"/>
        <end position="299"/>
    </location>
</feature>
<gene>
    <name evidence="2" type="ORF">RhiirA1_466636</name>
</gene>
<evidence type="ECO:0000256" key="1">
    <source>
        <dbReference type="SAM" id="Phobius"/>
    </source>
</evidence>
<reference evidence="2 3" key="1">
    <citation type="submission" date="2017-10" db="EMBL/GenBank/DDBJ databases">
        <title>Extensive intraspecific genome diversity in a model arbuscular mycorrhizal fungus.</title>
        <authorList>
            <person name="Chen E.C.H."/>
            <person name="Morin E."/>
            <person name="Baudet D."/>
            <person name="Noel J."/>
            <person name="Ndikumana S."/>
            <person name="Charron P."/>
            <person name="St-Onge C."/>
            <person name="Giorgi J."/>
            <person name="Grigoriev I.V."/>
            <person name="Roux C."/>
            <person name="Martin F.M."/>
            <person name="Corradi N."/>
        </authorList>
    </citation>
    <scope>NUCLEOTIDE SEQUENCE [LARGE SCALE GENOMIC DNA]</scope>
    <source>
        <strain evidence="2 3">A1</strain>
    </source>
</reference>
<proteinExistence type="predicted"/>
<dbReference type="VEuPathDB" id="FungiDB:RhiirA1_466636"/>
<organism evidence="2 3">
    <name type="scientific">Rhizophagus irregularis</name>
    <dbReference type="NCBI Taxonomy" id="588596"/>
    <lineage>
        <taxon>Eukaryota</taxon>
        <taxon>Fungi</taxon>
        <taxon>Fungi incertae sedis</taxon>
        <taxon>Mucoromycota</taxon>
        <taxon>Glomeromycotina</taxon>
        <taxon>Glomeromycetes</taxon>
        <taxon>Glomerales</taxon>
        <taxon>Glomeraceae</taxon>
        <taxon>Rhizophagus</taxon>
    </lineage>
</organism>
<feature type="transmembrane region" description="Helical" evidence="1">
    <location>
        <begin position="319"/>
        <end position="337"/>
    </location>
</feature>
<name>A0A2N0RDH2_9GLOM</name>